<reference evidence="3" key="1">
    <citation type="journal article" date="2011" name="Genome Res.">
        <title>Phylogeny-wide analysis of social amoeba genomes highlights ancient origins for complex intercellular communication.</title>
        <authorList>
            <person name="Heidel A.J."/>
            <person name="Lawal H.M."/>
            <person name="Felder M."/>
            <person name="Schilde C."/>
            <person name="Helps N.R."/>
            <person name="Tunggal B."/>
            <person name="Rivero F."/>
            <person name="John U."/>
            <person name="Schleicher M."/>
            <person name="Eichinger L."/>
            <person name="Platzer M."/>
            <person name="Noegel A.A."/>
            <person name="Schaap P."/>
            <person name="Gloeckner G."/>
        </authorList>
    </citation>
    <scope>NUCLEOTIDE SEQUENCE [LARGE SCALE GENOMIC DNA]</scope>
    <source>
        <strain evidence="3">SH3</strain>
    </source>
</reference>
<evidence type="ECO:0000256" key="1">
    <source>
        <dbReference type="SAM" id="MobiDB-lite"/>
    </source>
</evidence>
<feature type="compositionally biased region" description="Acidic residues" evidence="1">
    <location>
        <begin position="244"/>
        <end position="260"/>
    </location>
</feature>
<dbReference type="RefSeq" id="XP_004355869.1">
    <property type="nucleotide sequence ID" value="XM_004355816.1"/>
</dbReference>
<accession>F4Q5X6</accession>
<dbReference type="AlphaFoldDB" id="F4Q5X6"/>
<feature type="region of interest" description="Disordered" evidence="1">
    <location>
        <begin position="237"/>
        <end position="262"/>
    </location>
</feature>
<proteinExistence type="predicted"/>
<dbReference type="GeneID" id="14869984"/>
<name>F4Q5X6_CACFS</name>
<dbReference type="KEGG" id="dfa:DFA_08380"/>
<keyword evidence="3" id="KW-1185">Reference proteome</keyword>
<sequence length="392" mass="45751">MDLNINTQGEHINIFKRNRRGRGRGDGDDATDDAEIKEFWREDRVNLTLAASLPHTTQALIVYYSNDIKLDLVCWRFFRYVSQWCTHVYRPYCSLSPDSDTCLDVFDHLISPYCPLKTITHVGISTENFFLNPILEYATDIDQKYNKETETTFKPCDCLDIDTTTTTYDVHQKIQTLNNYHTIANNVLESIEYLAGVATSYHEDDEDYIVIMLHLPNLRSFIYNALDNEFEDKTLTFLSNNNNTDDDDDSPDDDDDEDKDEDRGIPVSLEEICLYGSCDELFIKDWCPKIIKRHEQTIQHFSCFMDYFDNEEKFASIWKPFLETIRSFNLPNAQDMVYKFHRGPETSLMNEEFVPNKHFYNKKEASNYSSSPSPIFSLYVIGYPKTTGIPFE</sequence>
<gene>
    <name evidence="2" type="ORF">DFA_08380</name>
</gene>
<dbReference type="Proteomes" id="UP000007797">
    <property type="component" value="Unassembled WGS sequence"/>
</dbReference>
<evidence type="ECO:0000313" key="3">
    <source>
        <dbReference type="Proteomes" id="UP000007797"/>
    </source>
</evidence>
<evidence type="ECO:0000313" key="2">
    <source>
        <dbReference type="EMBL" id="EGG17385.1"/>
    </source>
</evidence>
<dbReference type="EMBL" id="GL883021">
    <property type="protein sequence ID" value="EGG17385.1"/>
    <property type="molecule type" value="Genomic_DNA"/>
</dbReference>
<protein>
    <submittedName>
        <fullName evidence="2">Uncharacterized protein</fullName>
    </submittedName>
</protein>
<organism evidence="2 3">
    <name type="scientific">Cavenderia fasciculata</name>
    <name type="common">Slime mold</name>
    <name type="synonym">Dictyostelium fasciculatum</name>
    <dbReference type="NCBI Taxonomy" id="261658"/>
    <lineage>
        <taxon>Eukaryota</taxon>
        <taxon>Amoebozoa</taxon>
        <taxon>Evosea</taxon>
        <taxon>Eumycetozoa</taxon>
        <taxon>Dictyostelia</taxon>
        <taxon>Acytosteliales</taxon>
        <taxon>Cavenderiaceae</taxon>
        <taxon>Cavenderia</taxon>
    </lineage>
</organism>